<protein>
    <recommendedName>
        <fullName evidence="2">histidine kinase</fullName>
        <ecNumber evidence="2">2.7.13.3</ecNumber>
    </recommendedName>
</protein>
<dbReference type="Pfam" id="PF13185">
    <property type="entry name" value="GAF_2"/>
    <property type="match status" value="1"/>
</dbReference>
<evidence type="ECO:0000256" key="4">
    <source>
        <dbReference type="ARBA" id="ARBA00022679"/>
    </source>
</evidence>
<dbReference type="SMART" id="SM00911">
    <property type="entry name" value="HWE_HK"/>
    <property type="match status" value="1"/>
</dbReference>
<evidence type="ECO:0000256" key="1">
    <source>
        <dbReference type="ARBA" id="ARBA00000085"/>
    </source>
</evidence>
<dbReference type="PROSITE" id="PS50109">
    <property type="entry name" value="HIS_KIN"/>
    <property type="match status" value="1"/>
</dbReference>
<dbReference type="InterPro" id="IPR011102">
    <property type="entry name" value="Sig_transdc_His_kinase_HWE"/>
</dbReference>
<evidence type="ECO:0000256" key="6">
    <source>
        <dbReference type="ARBA" id="ARBA00022777"/>
    </source>
</evidence>
<dbReference type="InterPro" id="IPR004358">
    <property type="entry name" value="Sig_transdc_His_kin-like_C"/>
</dbReference>
<dbReference type="SMART" id="SM00387">
    <property type="entry name" value="HATPase_c"/>
    <property type="match status" value="1"/>
</dbReference>
<keyword evidence="3" id="KW-0597">Phosphoprotein</keyword>
<dbReference type="Proteomes" id="UP000078316">
    <property type="component" value="Unassembled WGS sequence"/>
</dbReference>
<dbReference type="PRINTS" id="PR00344">
    <property type="entry name" value="BCTRLSENSOR"/>
</dbReference>
<dbReference type="PANTHER" id="PTHR41523">
    <property type="entry name" value="TWO-COMPONENT SYSTEM SENSOR PROTEIN"/>
    <property type="match status" value="1"/>
</dbReference>
<dbReference type="InterPro" id="IPR003594">
    <property type="entry name" value="HATPase_dom"/>
</dbReference>
<feature type="domain" description="Histidine kinase" evidence="8">
    <location>
        <begin position="222"/>
        <end position="412"/>
    </location>
</feature>
<gene>
    <name evidence="9" type="ORF">A5481_17545</name>
</gene>
<dbReference type="EC" id="2.7.13.3" evidence="2"/>
<dbReference type="Pfam" id="PF02518">
    <property type="entry name" value="HATPase_c"/>
    <property type="match status" value="1"/>
</dbReference>
<evidence type="ECO:0000259" key="8">
    <source>
        <dbReference type="PROSITE" id="PS50109"/>
    </source>
</evidence>
<dbReference type="STRING" id="427683.A5481_17545"/>
<dbReference type="Pfam" id="PF07568">
    <property type="entry name" value="HisKA_2"/>
    <property type="match status" value="1"/>
</dbReference>
<evidence type="ECO:0000256" key="2">
    <source>
        <dbReference type="ARBA" id="ARBA00012438"/>
    </source>
</evidence>
<comment type="catalytic activity">
    <reaction evidence="1">
        <text>ATP + protein L-histidine = ADP + protein N-phospho-L-histidine.</text>
        <dbReference type="EC" id="2.7.13.3"/>
    </reaction>
</comment>
<sequence>MASDGSIREAHEAATGRAELPYRLRQQALLGAFARMALQTRDLDALLQRASELCAEGLGAACCQVLEYRARDHAFVIRACTGLASDLVGTDVTAADEATPASYAFRTGAGVLANGIQVRTGPGAAEPDGARLHLPEALAHLPAALVAAGTCHAVNVPIALGDESRRAYGVLEAWGSEGHGFDRADQEFLAGFSGLIGIAVERHQGDARLRDALDHQVQLTREMSHRVKNSLGVVAGLLRLQARDAQSDEVRHALEDAGARIATVAEVHDHLWRGIHQLGMVDLADFLRELVAKLQEEAPGHRLACEADPKVISADQAIPIGLVVTELVTNAVKHAYPQGTGPVRVTLAVRGEGLHLAVSDDGVGLPPGFDVSMRQRSLGLKIIASLIRQLDGRLSIAGGAPGAHFALDIPLV</sequence>
<comment type="caution">
    <text evidence="9">The sequence shown here is derived from an EMBL/GenBank/DDBJ whole genome shotgun (WGS) entry which is preliminary data.</text>
</comment>
<keyword evidence="5" id="KW-0547">Nucleotide-binding</keyword>
<organism evidence="9 10">
    <name type="scientific">Methylobacterium platani</name>
    <dbReference type="NCBI Taxonomy" id="427683"/>
    <lineage>
        <taxon>Bacteria</taxon>
        <taxon>Pseudomonadati</taxon>
        <taxon>Pseudomonadota</taxon>
        <taxon>Alphaproteobacteria</taxon>
        <taxon>Hyphomicrobiales</taxon>
        <taxon>Methylobacteriaceae</taxon>
        <taxon>Methylobacterium</taxon>
    </lineage>
</organism>
<dbReference type="SMART" id="SM00065">
    <property type="entry name" value="GAF"/>
    <property type="match status" value="1"/>
</dbReference>
<dbReference type="RefSeq" id="WP_048437069.1">
    <property type="nucleotide sequence ID" value="NZ_LWHQ01000035.1"/>
</dbReference>
<dbReference type="AlphaFoldDB" id="A0A179S713"/>
<accession>A0A179S713</accession>
<dbReference type="InterPro" id="IPR029016">
    <property type="entry name" value="GAF-like_dom_sf"/>
</dbReference>
<proteinExistence type="predicted"/>
<dbReference type="SUPFAM" id="SSF55874">
    <property type="entry name" value="ATPase domain of HSP90 chaperone/DNA topoisomerase II/histidine kinase"/>
    <property type="match status" value="1"/>
</dbReference>
<dbReference type="Gene3D" id="3.30.565.10">
    <property type="entry name" value="Histidine kinase-like ATPase, C-terminal domain"/>
    <property type="match status" value="1"/>
</dbReference>
<evidence type="ECO:0000256" key="3">
    <source>
        <dbReference type="ARBA" id="ARBA00022553"/>
    </source>
</evidence>
<dbReference type="GO" id="GO:0004673">
    <property type="term" value="F:protein histidine kinase activity"/>
    <property type="evidence" value="ECO:0007669"/>
    <property type="project" value="UniProtKB-EC"/>
</dbReference>
<keyword evidence="7" id="KW-0067">ATP-binding</keyword>
<dbReference type="PANTHER" id="PTHR41523:SF8">
    <property type="entry name" value="ETHYLENE RESPONSE SENSOR PROTEIN"/>
    <property type="match status" value="1"/>
</dbReference>
<dbReference type="InterPro" id="IPR003018">
    <property type="entry name" value="GAF"/>
</dbReference>
<evidence type="ECO:0000313" key="10">
    <source>
        <dbReference type="Proteomes" id="UP000078316"/>
    </source>
</evidence>
<dbReference type="Gene3D" id="3.30.450.40">
    <property type="match status" value="1"/>
</dbReference>
<dbReference type="OrthoDB" id="9767435at2"/>
<evidence type="ECO:0000313" key="9">
    <source>
        <dbReference type="EMBL" id="OAS23121.1"/>
    </source>
</evidence>
<name>A0A179S713_9HYPH</name>
<reference evidence="9 10" key="1">
    <citation type="submission" date="2016-04" db="EMBL/GenBank/DDBJ databases">
        <authorList>
            <person name="Evans L.H."/>
            <person name="Alamgir A."/>
            <person name="Owens N."/>
            <person name="Weber N.D."/>
            <person name="Virtaneva K."/>
            <person name="Barbian K."/>
            <person name="Babar A."/>
            <person name="Rosenke K."/>
        </authorList>
    </citation>
    <scope>NUCLEOTIDE SEQUENCE [LARGE SCALE GENOMIC DNA]</scope>
    <source>
        <strain evidence="9 10">PMB02</strain>
    </source>
</reference>
<evidence type="ECO:0000256" key="7">
    <source>
        <dbReference type="ARBA" id="ARBA00022840"/>
    </source>
</evidence>
<keyword evidence="4" id="KW-0808">Transferase</keyword>
<dbReference type="SUPFAM" id="SSF55781">
    <property type="entry name" value="GAF domain-like"/>
    <property type="match status" value="1"/>
</dbReference>
<dbReference type="InterPro" id="IPR005467">
    <property type="entry name" value="His_kinase_dom"/>
</dbReference>
<keyword evidence="6 9" id="KW-0418">Kinase</keyword>
<dbReference type="InterPro" id="IPR036890">
    <property type="entry name" value="HATPase_C_sf"/>
</dbReference>
<dbReference type="GO" id="GO:0005524">
    <property type="term" value="F:ATP binding"/>
    <property type="evidence" value="ECO:0007669"/>
    <property type="project" value="UniProtKB-KW"/>
</dbReference>
<dbReference type="EMBL" id="LWHQ01000035">
    <property type="protein sequence ID" value="OAS23121.1"/>
    <property type="molecule type" value="Genomic_DNA"/>
</dbReference>
<evidence type="ECO:0000256" key="5">
    <source>
        <dbReference type="ARBA" id="ARBA00022741"/>
    </source>
</evidence>
<dbReference type="InterPro" id="IPR011495">
    <property type="entry name" value="Sig_transdc_His_kin_sub2_dim/P"/>
</dbReference>